<keyword evidence="2" id="KW-0472">Membrane</keyword>
<gene>
    <name evidence="5" type="primary">DNAJC14</name>
</gene>
<proteinExistence type="predicted"/>
<sequence>MPVLEAMGTSGLAPKKTETSGGEGSTKETETSWKGSGDQDNGGLHFTGDSAPGDEAGSCNCLGETSDPSGTYSETGNHLCDFTCQHWASGSTEKTTSKLLQGEEEDVRDDTASKAREELPDCVKAPGGRKITRQQRHRSAAKDKGEGRFALPGGKHRQSRKRNDGGRSRVRAELLKLLEGLASFCIACFKLFIQLIVQVTHRCGEGVEAGGKFLYSCCSFNQCDIDTIQTGMKSWIQHAKLSYRKLMRHLASWASLTYHLLKMLCAVLFLVLMLILGSLRLCWQVSKSALSSVLGRLAHTSHGAWLLSALDLPRVWAFFKESRTYVWVASLLHKWHALLWTPKGLRTNQPGDTTFIGSSGESGQYQPGEVVARLLAMAHTPEEELNPFQVLGLEATASDAELKRAYRQLAVLVHPDKNKHPRAEEAFKVLRAAWDIVSNPERRKEYEIKRMAETELTKSMNEFLSKLQDDLKEAMNTMMCNKCQGKHRRFEMDRDPLNARYCAECSKFHAAEEGDFWAESSMLGLKITYFALMDGKVYDITEWAGCQRVSISPDTHRVPYHISFGSRGSGGRQRAASDGSPASAADLQDFFSRIFQGNPGQMPNGNLFSTPQPPSSGGVPTPPSKADTASQKGDSKQKRRKKVRRPFQR</sequence>
<dbReference type="InterPro" id="IPR052317">
    <property type="entry name" value="Viral_replicn-host_int_reg"/>
</dbReference>
<dbReference type="InterPro" id="IPR036869">
    <property type="entry name" value="J_dom_sf"/>
</dbReference>
<dbReference type="AlphaFoldDB" id="A0AA97KPB4"/>
<feature type="compositionally biased region" description="Basic residues" evidence="1">
    <location>
        <begin position="637"/>
        <end position="649"/>
    </location>
</feature>
<dbReference type="PROSITE" id="PS50076">
    <property type="entry name" value="DNAJ_2"/>
    <property type="match status" value="1"/>
</dbReference>
<feature type="compositionally biased region" description="Basic residues" evidence="1">
    <location>
        <begin position="130"/>
        <end position="139"/>
    </location>
</feature>
<dbReference type="PANTHER" id="PTHR44665">
    <property type="entry name" value="DNAJ HOMOLOG SUBFAMILY C MEMBER 14"/>
    <property type="match status" value="1"/>
</dbReference>
<dbReference type="CTD" id="85406"/>
<feature type="transmembrane region" description="Helical" evidence="2">
    <location>
        <begin position="260"/>
        <end position="283"/>
    </location>
</feature>
<dbReference type="KEGG" id="emc:129346372"/>
<evidence type="ECO:0000313" key="4">
    <source>
        <dbReference type="Proteomes" id="UP001190640"/>
    </source>
</evidence>
<dbReference type="GO" id="GO:0050780">
    <property type="term" value="F:dopamine receptor binding"/>
    <property type="evidence" value="ECO:0007669"/>
    <property type="project" value="TreeGrafter"/>
</dbReference>
<dbReference type="CDD" id="cd06257">
    <property type="entry name" value="DnaJ"/>
    <property type="match status" value="1"/>
</dbReference>
<keyword evidence="2" id="KW-0812">Transmembrane</keyword>
<feature type="region of interest" description="Disordered" evidence="1">
    <location>
        <begin position="93"/>
        <end position="165"/>
    </location>
</feature>
<organism evidence="4 5">
    <name type="scientific">Eublepharis macularius</name>
    <name type="common">Leopard gecko</name>
    <name type="synonym">Cyrtodactylus macularius</name>
    <dbReference type="NCBI Taxonomy" id="481883"/>
    <lineage>
        <taxon>Eukaryota</taxon>
        <taxon>Metazoa</taxon>
        <taxon>Chordata</taxon>
        <taxon>Craniata</taxon>
        <taxon>Vertebrata</taxon>
        <taxon>Euteleostomi</taxon>
        <taxon>Lepidosauria</taxon>
        <taxon>Squamata</taxon>
        <taxon>Bifurcata</taxon>
        <taxon>Gekkota</taxon>
        <taxon>Eublepharidae</taxon>
        <taxon>Eublepharinae</taxon>
        <taxon>Eublepharis</taxon>
    </lineage>
</organism>
<evidence type="ECO:0000256" key="1">
    <source>
        <dbReference type="SAM" id="MobiDB-lite"/>
    </source>
</evidence>
<keyword evidence="4" id="KW-1185">Reference proteome</keyword>
<name>A0AA97KPB4_EUBMA</name>
<feature type="domain" description="J" evidence="3">
    <location>
        <begin position="386"/>
        <end position="450"/>
    </location>
</feature>
<dbReference type="PANTHER" id="PTHR44665:SF1">
    <property type="entry name" value="DNAJ HOMOLOG SUBFAMILY C MEMBER 14"/>
    <property type="match status" value="1"/>
</dbReference>
<reference evidence="5" key="1">
    <citation type="submission" date="2025-08" db="UniProtKB">
        <authorList>
            <consortium name="RefSeq"/>
        </authorList>
    </citation>
    <scope>IDENTIFICATION</scope>
    <source>
        <tissue evidence="5">Blood</tissue>
    </source>
</reference>
<feature type="region of interest" description="Disordered" evidence="1">
    <location>
        <begin position="564"/>
        <end position="583"/>
    </location>
</feature>
<dbReference type="InterPro" id="IPR001623">
    <property type="entry name" value="DnaJ_domain"/>
</dbReference>
<accession>A0AA97KPB4</accession>
<dbReference type="Proteomes" id="UP001190640">
    <property type="component" value="Chromosome 19"/>
</dbReference>
<dbReference type="SUPFAM" id="SSF46565">
    <property type="entry name" value="Chaperone J-domain"/>
    <property type="match status" value="1"/>
</dbReference>
<evidence type="ECO:0000259" key="3">
    <source>
        <dbReference type="PROSITE" id="PS50076"/>
    </source>
</evidence>
<dbReference type="SMART" id="SM00271">
    <property type="entry name" value="DnaJ"/>
    <property type="match status" value="1"/>
</dbReference>
<feature type="compositionally biased region" description="Low complexity" evidence="1">
    <location>
        <begin position="572"/>
        <end position="583"/>
    </location>
</feature>
<dbReference type="InterPro" id="IPR032843">
    <property type="entry name" value="Jiv"/>
</dbReference>
<dbReference type="RefSeq" id="XP_054859695.1">
    <property type="nucleotide sequence ID" value="XM_055003720.1"/>
</dbReference>
<feature type="region of interest" description="Disordered" evidence="1">
    <location>
        <begin position="601"/>
        <end position="649"/>
    </location>
</feature>
<dbReference type="Pfam" id="PF14901">
    <property type="entry name" value="Jiv90"/>
    <property type="match status" value="1"/>
</dbReference>
<protein>
    <submittedName>
        <fullName evidence="5">DnaJ homolog subfamily C member 14</fullName>
    </submittedName>
</protein>
<dbReference type="Gene3D" id="1.10.287.110">
    <property type="entry name" value="DnaJ domain"/>
    <property type="match status" value="1"/>
</dbReference>
<feature type="compositionally biased region" description="Basic and acidic residues" evidence="1">
    <location>
        <begin position="109"/>
        <end position="121"/>
    </location>
</feature>
<feature type="region of interest" description="Disordered" evidence="1">
    <location>
        <begin position="1"/>
        <end position="72"/>
    </location>
</feature>
<keyword evidence="2" id="KW-1133">Transmembrane helix</keyword>
<evidence type="ECO:0000256" key="2">
    <source>
        <dbReference type="SAM" id="Phobius"/>
    </source>
</evidence>
<dbReference type="PRINTS" id="PR00625">
    <property type="entry name" value="JDOMAIN"/>
</dbReference>
<dbReference type="GeneID" id="129346372"/>
<evidence type="ECO:0000313" key="5">
    <source>
        <dbReference type="RefSeq" id="XP_054859695.1"/>
    </source>
</evidence>
<dbReference type="Pfam" id="PF00226">
    <property type="entry name" value="DnaJ"/>
    <property type="match status" value="1"/>
</dbReference>